<dbReference type="RefSeq" id="XP_053586396.1">
    <property type="nucleotide sequence ID" value="XM_053726819.1"/>
</dbReference>
<reference evidence="1 2" key="1">
    <citation type="submission" date="2019-12" db="EMBL/GenBank/DDBJ databases">
        <title>Chromosome-level assembly of the Caenorhabditis remanei genome.</title>
        <authorList>
            <person name="Teterina A.A."/>
            <person name="Willis J.H."/>
            <person name="Phillips P.C."/>
        </authorList>
    </citation>
    <scope>NUCLEOTIDE SEQUENCE [LARGE SCALE GENOMIC DNA]</scope>
    <source>
        <strain evidence="1 2">PX506</strain>
        <tissue evidence="1">Whole organism</tissue>
    </source>
</reference>
<comment type="caution">
    <text evidence="1">The sequence shown here is derived from an EMBL/GenBank/DDBJ whole genome shotgun (WGS) entry which is preliminary data.</text>
</comment>
<dbReference type="CTD" id="78774643"/>
<protein>
    <submittedName>
        <fullName evidence="1">Uncharacterized protein</fullName>
    </submittedName>
</protein>
<accession>A0A6A5GXJ6</accession>
<evidence type="ECO:0000313" key="2">
    <source>
        <dbReference type="Proteomes" id="UP000483820"/>
    </source>
</evidence>
<sequence length="268" mass="29968">MSRPSSLIGRRICDIVSTWRMVTVCGVVLSESKSTVIPNGIPISSSRLNLLRILLETLSKKCHIRLGLHHIHVDHPSLVQLPIRRLEVLLEIVTSFVCVSDAFDPSVRRQNFSIPAVLSIVSHLVREMLTEPETTVVDTDFHEELMATGHYAKTYIGNSLSNSDFSSRCAIQLIASGEQNELLIGNFREFREALVLWIDKVLDFTHGEFTNMNESLTGRDLISEAKTDLSGGERKFSIIELEKSLEVHEDSLSGFWAEDALKSPVSPI</sequence>
<dbReference type="KEGG" id="crq:GCK72_008424"/>
<dbReference type="EMBL" id="WUAV01000003">
    <property type="protein sequence ID" value="KAF1760178.1"/>
    <property type="molecule type" value="Genomic_DNA"/>
</dbReference>
<proteinExistence type="predicted"/>
<dbReference type="GeneID" id="78774643"/>
<dbReference type="Proteomes" id="UP000483820">
    <property type="component" value="Chromosome III"/>
</dbReference>
<gene>
    <name evidence="1" type="ORF">GCK72_008424</name>
</gene>
<dbReference type="AlphaFoldDB" id="A0A6A5GXJ6"/>
<organism evidence="1 2">
    <name type="scientific">Caenorhabditis remanei</name>
    <name type="common">Caenorhabditis vulgaris</name>
    <dbReference type="NCBI Taxonomy" id="31234"/>
    <lineage>
        <taxon>Eukaryota</taxon>
        <taxon>Metazoa</taxon>
        <taxon>Ecdysozoa</taxon>
        <taxon>Nematoda</taxon>
        <taxon>Chromadorea</taxon>
        <taxon>Rhabditida</taxon>
        <taxon>Rhabditina</taxon>
        <taxon>Rhabditomorpha</taxon>
        <taxon>Rhabditoidea</taxon>
        <taxon>Rhabditidae</taxon>
        <taxon>Peloderinae</taxon>
        <taxon>Caenorhabditis</taxon>
    </lineage>
</organism>
<name>A0A6A5GXJ6_CAERE</name>
<evidence type="ECO:0000313" key="1">
    <source>
        <dbReference type="EMBL" id="KAF1760178.1"/>
    </source>
</evidence>